<keyword evidence="3" id="KW-0378">Hydrolase</keyword>
<dbReference type="Proteomes" id="UP000198725">
    <property type="component" value="Unassembled WGS sequence"/>
</dbReference>
<keyword evidence="3" id="KW-0012">Acyltransferase</keyword>
<feature type="transmembrane region" description="Helical" evidence="1">
    <location>
        <begin position="12"/>
        <end position="29"/>
    </location>
</feature>
<feature type="transmembrane region" description="Helical" evidence="1">
    <location>
        <begin position="201"/>
        <end position="221"/>
    </location>
</feature>
<keyword evidence="4" id="KW-1185">Reference proteome</keyword>
<dbReference type="GO" id="GO:0016020">
    <property type="term" value="C:membrane"/>
    <property type="evidence" value="ECO:0007669"/>
    <property type="project" value="TreeGrafter"/>
</dbReference>
<evidence type="ECO:0000256" key="1">
    <source>
        <dbReference type="SAM" id="Phobius"/>
    </source>
</evidence>
<keyword evidence="1" id="KW-1133">Transmembrane helix</keyword>
<dbReference type="GO" id="GO:0016747">
    <property type="term" value="F:acyltransferase activity, transferring groups other than amino-acyl groups"/>
    <property type="evidence" value="ECO:0007669"/>
    <property type="project" value="InterPro"/>
</dbReference>
<feature type="transmembrane region" description="Helical" evidence="1">
    <location>
        <begin position="233"/>
        <end position="257"/>
    </location>
</feature>
<feature type="transmembrane region" description="Helical" evidence="1">
    <location>
        <begin position="145"/>
        <end position="166"/>
    </location>
</feature>
<organism evidence="3 4">
    <name type="scientific">Rhodanobacter glycinis</name>
    <dbReference type="NCBI Taxonomy" id="582702"/>
    <lineage>
        <taxon>Bacteria</taxon>
        <taxon>Pseudomonadati</taxon>
        <taxon>Pseudomonadota</taxon>
        <taxon>Gammaproteobacteria</taxon>
        <taxon>Lysobacterales</taxon>
        <taxon>Rhodanobacteraceae</taxon>
        <taxon>Rhodanobacter</taxon>
    </lineage>
</organism>
<proteinExistence type="predicted"/>
<feature type="transmembrane region" description="Helical" evidence="1">
    <location>
        <begin position="84"/>
        <end position="105"/>
    </location>
</feature>
<evidence type="ECO:0000313" key="4">
    <source>
        <dbReference type="Proteomes" id="UP000198725"/>
    </source>
</evidence>
<dbReference type="PANTHER" id="PTHR23028:SF53">
    <property type="entry name" value="ACYL_TRANSF_3 DOMAIN-CONTAINING PROTEIN"/>
    <property type="match status" value="1"/>
</dbReference>
<accession>A0A1I4C8U4</accession>
<evidence type="ECO:0000259" key="2">
    <source>
        <dbReference type="Pfam" id="PF01757"/>
    </source>
</evidence>
<dbReference type="Pfam" id="PF01757">
    <property type="entry name" value="Acyl_transf_3"/>
    <property type="match status" value="1"/>
</dbReference>
<dbReference type="EMBL" id="FOSR01000006">
    <property type="protein sequence ID" value="SFK76596.1"/>
    <property type="molecule type" value="Genomic_DNA"/>
</dbReference>
<dbReference type="InterPro" id="IPR050879">
    <property type="entry name" value="Acyltransferase_3"/>
</dbReference>
<evidence type="ECO:0000313" key="3">
    <source>
        <dbReference type="EMBL" id="SFK76596.1"/>
    </source>
</evidence>
<dbReference type="AlphaFoldDB" id="A0A1I4C8U4"/>
<keyword evidence="3" id="KW-0808">Transferase</keyword>
<dbReference type="PANTHER" id="PTHR23028">
    <property type="entry name" value="ACETYLTRANSFERASE"/>
    <property type="match status" value="1"/>
</dbReference>
<feature type="transmembrane region" description="Helical" evidence="1">
    <location>
        <begin position="306"/>
        <end position="328"/>
    </location>
</feature>
<dbReference type="RefSeq" id="WP_175481539.1">
    <property type="nucleotide sequence ID" value="NZ_FOSR01000006.1"/>
</dbReference>
<feature type="transmembrane region" description="Helical" evidence="1">
    <location>
        <begin position="41"/>
        <end position="63"/>
    </location>
</feature>
<feature type="transmembrane region" description="Helical" evidence="1">
    <location>
        <begin position="173"/>
        <end position="189"/>
    </location>
</feature>
<reference evidence="4" key="1">
    <citation type="submission" date="2016-10" db="EMBL/GenBank/DDBJ databases">
        <authorList>
            <person name="Varghese N."/>
            <person name="Submissions S."/>
        </authorList>
    </citation>
    <scope>NUCLEOTIDE SEQUENCE [LARGE SCALE GENOMIC DNA]</scope>
    <source>
        <strain evidence="4">MO64</strain>
    </source>
</reference>
<feature type="domain" description="Acyltransferase 3" evidence="2">
    <location>
        <begin position="9"/>
        <end position="325"/>
    </location>
</feature>
<gene>
    <name evidence="3" type="ORF">SAMN05192579_106129</name>
</gene>
<dbReference type="InterPro" id="IPR002656">
    <property type="entry name" value="Acyl_transf_3_dom"/>
</dbReference>
<dbReference type="GO" id="GO:0000271">
    <property type="term" value="P:polysaccharide biosynthetic process"/>
    <property type="evidence" value="ECO:0007669"/>
    <property type="project" value="TreeGrafter"/>
</dbReference>
<protein>
    <submittedName>
        <fullName evidence="3">Peptidoglycan/LPS O-acetylase OafA/YrhL, contains acyltransferase and SGNH-hydrolase domains</fullName>
    </submittedName>
</protein>
<keyword evidence="1" id="KW-0812">Transmembrane</keyword>
<sequence length="380" mass="41750">MSRVHSSNNFDAVRLLAAGMVLCSHQFALTARSQTFMFGRMTLGTVGVLVFFSVSGYLVALSWDRDPHVLRFAAKRLLRIWPGLAVVTLVAACLLGPLVTTWNLADYVRSPLTRDYFSQLYFSIQQYLPGVFEHSPFPIVNGSLWTIPIEVRWYGVLLLVGACGLLRHSLRGALLGLVCAYAVYIYLVYDVQHNPDAGLFHPGFGCEYGSFFCYGAALFRFRETWQRHPWRLLAALVVLGTILAACGYGYAALYVLLPFVVIRVGTWSTPVLRRCGRFGDFSYGIYIYAFMVQKTLVQWLGTHQPYAVGLFLAVVFTLPFAVLSWYLVERPALGLKRHLPGTGASATNVSSPSAAGAALVNAAPATHAGGVAVMSTEPDA</sequence>
<dbReference type="GO" id="GO:0016787">
    <property type="term" value="F:hydrolase activity"/>
    <property type="evidence" value="ECO:0007669"/>
    <property type="project" value="UniProtKB-KW"/>
</dbReference>
<name>A0A1I4C8U4_9GAMM</name>
<keyword evidence="1" id="KW-0472">Membrane</keyword>